<feature type="region of interest" description="Disordered" evidence="6">
    <location>
        <begin position="105"/>
        <end position="220"/>
    </location>
</feature>
<dbReference type="SMART" id="SM00297">
    <property type="entry name" value="BROMO"/>
    <property type="match status" value="1"/>
</dbReference>
<feature type="compositionally biased region" description="Low complexity" evidence="6">
    <location>
        <begin position="113"/>
        <end position="135"/>
    </location>
</feature>
<dbReference type="AlphaFoldDB" id="A0AAN8H0F2"/>
<comment type="caution">
    <text evidence="9">The sequence shown here is derived from an EMBL/GenBank/DDBJ whole genome shotgun (WGS) entry which is preliminary data.</text>
</comment>
<feature type="domain" description="Bromo" evidence="7">
    <location>
        <begin position="15"/>
        <end position="87"/>
    </location>
</feature>
<dbReference type="Proteomes" id="UP001335648">
    <property type="component" value="Unassembled WGS sequence"/>
</dbReference>
<feature type="compositionally biased region" description="Low complexity" evidence="6">
    <location>
        <begin position="558"/>
        <end position="575"/>
    </location>
</feature>
<evidence type="ECO:0000256" key="5">
    <source>
        <dbReference type="PROSITE-ProRule" id="PRU00035"/>
    </source>
</evidence>
<dbReference type="FunFam" id="1.20.920.10:FF:000003">
    <property type="entry name" value="Bromodomain-containing protein 2"/>
    <property type="match status" value="1"/>
</dbReference>
<dbReference type="InterPro" id="IPR027353">
    <property type="entry name" value="NET_dom"/>
</dbReference>
<dbReference type="InterPro" id="IPR043509">
    <property type="entry name" value="Bromo_Brdt_II"/>
</dbReference>
<feature type="region of interest" description="Disordered" evidence="6">
    <location>
        <begin position="313"/>
        <end position="711"/>
    </location>
</feature>
<feature type="compositionally biased region" description="Basic and acidic residues" evidence="6">
    <location>
        <begin position="157"/>
        <end position="168"/>
    </location>
</feature>
<dbReference type="InterPro" id="IPR018359">
    <property type="entry name" value="Bromodomain_CS"/>
</dbReference>
<dbReference type="Gene3D" id="1.20.920.10">
    <property type="entry name" value="Bromodomain-like"/>
    <property type="match status" value="1"/>
</dbReference>
<feature type="domain" description="NET" evidence="8">
    <location>
        <begin position="234"/>
        <end position="316"/>
    </location>
</feature>
<protein>
    <submittedName>
        <fullName evidence="9">Uncharacterized protein</fullName>
    </submittedName>
</protein>
<dbReference type="Pfam" id="PF17035">
    <property type="entry name" value="BET"/>
    <property type="match status" value="1"/>
</dbReference>
<evidence type="ECO:0000259" key="8">
    <source>
        <dbReference type="PROSITE" id="PS51525"/>
    </source>
</evidence>
<evidence type="ECO:0000259" key="7">
    <source>
        <dbReference type="PROSITE" id="PS50014"/>
    </source>
</evidence>
<dbReference type="FunFam" id="1.20.1270.220:FF:000001">
    <property type="entry name" value="bromodomain-containing protein 2 isoform X1"/>
    <property type="match status" value="1"/>
</dbReference>
<evidence type="ECO:0000313" key="9">
    <source>
        <dbReference type="EMBL" id="KAK5898669.1"/>
    </source>
</evidence>
<dbReference type="PANTHER" id="PTHR22880:SF245">
    <property type="entry name" value="BROMODOMAIN-CONTAINING PROTEIN 4"/>
    <property type="match status" value="1"/>
</dbReference>
<feature type="compositionally biased region" description="Basic and acidic residues" evidence="6">
    <location>
        <begin position="610"/>
        <end position="627"/>
    </location>
</feature>
<reference evidence="9 10" key="1">
    <citation type="journal article" date="2023" name="Mol. Biol. Evol.">
        <title>Genomics of Secondarily Temperate Adaptation in the Only Non-Antarctic Icefish.</title>
        <authorList>
            <person name="Rivera-Colon A.G."/>
            <person name="Rayamajhi N."/>
            <person name="Minhas B.F."/>
            <person name="Madrigal G."/>
            <person name="Bilyk K.T."/>
            <person name="Yoon V."/>
            <person name="Hune M."/>
            <person name="Gregory S."/>
            <person name="Cheng C.H.C."/>
            <person name="Catchen J.M."/>
        </authorList>
    </citation>
    <scope>NUCLEOTIDE SEQUENCE [LARGE SCALE GENOMIC DNA]</scope>
    <source>
        <strain evidence="9">JC2023a</strain>
    </source>
</reference>
<dbReference type="GO" id="GO:0005634">
    <property type="term" value="C:nucleus"/>
    <property type="evidence" value="ECO:0007669"/>
    <property type="project" value="TreeGrafter"/>
</dbReference>
<dbReference type="PRINTS" id="PR00503">
    <property type="entry name" value="BROMODOMAIN"/>
</dbReference>
<feature type="compositionally biased region" description="Pro residues" evidence="6">
    <location>
        <begin position="380"/>
        <end position="391"/>
    </location>
</feature>
<name>A0AAN8H0F2_9TELE</name>
<feature type="compositionally biased region" description="Pro residues" evidence="6">
    <location>
        <begin position="415"/>
        <end position="446"/>
    </location>
</feature>
<evidence type="ECO:0000256" key="2">
    <source>
        <dbReference type="ARBA" id="ARBA00022853"/>
    </source>
</evidence>
<sequence>MRSCNRVLKELLSKKHIGYAWPFYKPVDARALGLHDYHDIIKHPMDLSTVKKKLDGRQYRGAPEFAADVRVMFSNCYKYNPPDHDVVNMARKLQDVFEMRFAKMPDEPEDRTPTPSSALHPAPSSALHPAPSIRQAPPPPAASEDSSPSSSESSGGDSDHEREHRLVELQEQLKATSKKNKGSKEPVVLKKERKKPGKKEGVKHSRPLVAPQPGPTPLVPSAALEAEDELDVFGAVTAERGKPMSYEEKRQLSLDINKLPGDKLGRVVHIIQTREPSLKNSNPDEIEIDFETLKPSTLRELEKYVCTCLKKKKKTSAEKPLDTVATTKAGSSSSGSSDSSDSEDSDIGLVPKRKLSTTRDPKRLHPPLHLSTAAPQPQVVQPPPRRIPSYPPQRCTSPSPSSRPDRATGRRRSPPKPPSPPPPRCPPPHPSPRYPSPPRPPPPPSPRCTASWELSQLSHPQALLEDDDEPPPSEAPTPLSQVQNFLQSLQPRPLAPPLTQRHVHTRQPPPHVHAPTQQQKGGGALQQKVQQPSPRGKHTESFSTGCVPRESPPPPTTSSPQMPQLLPMAQQSPPQTKKHEQRSNMLPVKEEKPSLSPVLPPSPFSPALRQDSHKHDSKHRFDLKPSDGSRLPPRLPPRLPDSPAPPQHDVKQEPKTPIAPKKTQVSVRFVRFPPDSTSMEPRPLKATRRPVKHTSDLKACSRMEHAPPRLPHLHFAKGIKPSLRASHSTPA</sequence>
<dbReference type="InterPro" id="IPR036427">
    <property type="entry name" value="Bromodomain-like_sf"/>
</dbReference>
<dbReference type="GO" id="GO:0006338">
    <property type="term" value="P:chromatin remodeling"/>
    <property type="evidence" value="ECO:0007669"/>
    <property type="project" value="TreeGrafter"/>
</dbReference>
<dbReference type="GO" id="GO:0000785">
    <property type="term" value="C:chromatin"/>
    <property type="evidence" value="ECO:0007669"/>
    <property type="project" value="TreeGrafter"/>
</dbReference>
<dbReference type="Pfam" id="PF00439">
    <property type="entry name" value="Bromodomain"/>
    <property type="match status" value="1"/>
</dbReference>
<accession>A0AAN8H0F2</accession>
<dbReference type="InterPro" id="IPR050935">
    <property type="entry name" value="Bromo_chromatin_reader"/>
</dbReference>
<feature type="compositionally biased region" description="Basic and acidic residues" evidence="6">
    <location>
        <begin position="693"/>
        <end position="707"/>
    </location>
</feature>
<gene>
    <name evidence="9" type="ORF">CesoFtcFv8_008223</name>
</gene>
<keyword evidence="2" id="KW-0156">Chromatin regulator</keyword>
<keyword evidence="1" id="KW-0677">Repeat</keyword>
<evidence type="ECO:0000256" key="3">
    <source>
        <dbReference type="ARBA" id="ARBA00023117"/>
    </source>
</evidence>
<feature type="compositionally biased region" description="Pro residues" evidence="6">
    <location>
        <begin position="633"/>
        <end position="646"/>
    </location>
</feature>
<keyword evidence="10" id="KW-1185">Reference proteome</keyword>
<dbReference type="CDD" id="cd05498">
    <property type="entry name" value="Bromo_Brdt_II_like"/>
    <property type="match status" value="1"/>
</dbReference>
<dbReference type="GO" id="GO:0006355">
    <property type="term" value="P:regulation of DNA-templated transcription"/>
    <property type="evidence" value="ECO:0007669"/>
    <property type="project" value="TreeGrafter"/>
</dbReference>
<dbReference type="PROSITE" id="PS00633">
    <property type="entry name" value="BROMODOMAIN_1"/>
    <property type="match status" value="1"/>
</dbReference>
<dbReference type="Gene3D" id="1.20.1270.220">
    <property type="match status" value="1"/>
</dbReference>
<evidence type="ECO:0000313" key="10">
    <source>
        <dbReference type="Proteomes" id="UP001335648"/>
    </source>
</evidence>
<feature type="compositionally biased region" description="Low complexity" evidence="6">
    <location>
        <begin position="330"/>
        <end position="339"/>
    </location>
</feature>
<evidence type="ECO:0000256" key="1">
    <source>
        <dbReference type="ARBA" id="ARBA00022737"/>
    </source>
</evidence>
<evidence type="ECO:0000256" key="6">
    <source>
        <dbReference type="SAM" id="MobiDB-lite"/>
    </source>
</evidence>
<organism evidence="9 10">
    <name type="scientific">Champsocephalus esox</name>
    <name type="common">pike icefish</name>
    <dbReference type="NCBI Taxonomy" id="159716"/>
    <lineage>
        <taxon>Eukaryota</taxon>
        <taxon>Metazoa</taxon>
        <taxon>Chordata</taxon>
        <taxon>Craniata</taxon>
        <taxon>Vertebrata</taxon>
        <taxon>Euteleostomi</taxon>
        <taxon>Actinopterygii</taxon>
        <taxon>Neopterygii</taxon>
        <taxon>Teleostei</taxon>
        <taxon>Neoteleostei</taxon>
        <taxon>Acanthomorphata</taxon>
        <taxon>Eupercaria</taxon>
        <taxon>Perciformes</taxon>
        <taxon>Notothenioidei</taxon>
        <taxon>Channichthyidae</taxon>
        <taxon>Champsocephalus</taxon>
    </lineage>
</organism>
<keyword evidence="3 5" id="KW-0103">Bromodomain</keyword>
<dbReference type="PROSITE" id="PS51525">
    <property type="entry name" value="NET"/>
    <property type="match status" value="1"/>
</dbReference>
<comment type="similarity">
    <text evidence="4">Belongs to the BET family.</text>
</comment>
<evidence type="ECO:0000256" key="4">
    <source>
        <dbReference type="ARBA" id="ARBA00044509"/>
    </source>
</evidence>
<dbReference type="SUPFAM" id="SSF47370">
    <property type="entry name" value="Bromodomain"/>
    <property type="match status" value="1"/>
</dbReference>
<dbReference type="InterPro" id="IPR001487">
    <property type="entry name" value="Bromodomain"/>
</dbReference>
<feature type="compositionally biased region" description="Basic and acidic residues" evidence="6">
    <location>
        <begin position="577"/>
        <end position="593"/>
    </location>
</feature>
<proteinExistence type="inferred from homology"/>
<dbReference type="InterPro" id="IPR038336">
    <property type="entry name" value="NET_sf"/>
</dbReference>
<dbReference type="EMBL" id="JAULUE010002052">
    <property type="protein sequence ID" value="KAK5898669.1"/>
    <property type="molecule type" value="Genomic_DNA"/>
</dbReference>
<dbReference type="PROSITE" id="PS50014">
    <property type="entry name" value="BROMODOMAIN_2"/>
    <property type="match status" value="1"/>
</dbReference>
<dbReference type="PANTHER" id="PTHR22880">
    <property type="entry name" value="FALZ-RELATED BROMODOMAIN-CONTAINING PROTEINS"/>
    <property type="match status" value="1"/>
</dbReference>
<feature type="compositionally biased region" description="Low complexity" evidence="6">
    <location>
        <begin position="142"/>
        <end position="156"/>
    </location>
</feature>